<reference evidence="1" key="1">
    <citation type="journal article" date="2009" name="PLoS Genet.">
        <title>Sequencing, mapping, and analysis of 27,455 maize full-length cDNAs.</title>
        <authorList>
            <person name="Soderlund C."/>
            <person name="Descour A."/>
            <person name="Kudrna D."/>
            <person name="Bomhoff M."/>
            <person name="Boyd L."/>
            <person name="Currie J."/>
            <person name="Angelova A."/>
            <person name="Collura K."/>
            <person name="Wissotski M."/>
            <person name="Ashley E."/>
            <person name="Morrow D."/>
            <person name="Fernandes J."/>
            <person name="Walbot V."/>
            <person name="Yu Y."/>
        </authorList>
    </citation>
    <scope>NUCLEOTIDE SEQUENCE</scope>
    <source>
        <strain evidence="1">B73</strain>
    </source>
</reference>
<accession>C0PNQ8</accession>
<gene>
    <name evidence="2" type="ORF">ZEAMMB73_Zm00001d034434</name>
</gene>
<evidence type="ECO:0000313" key="2">
    <source>
        <dbReference type="EMBL" id="ONM10251.1"/>
    </source>
</evidence>
<proteinExistence type="evidence at transcript level"/>
<dbReference type="EMBL" id="CM007647">
    <property type="protein sequence ID" value="ONM10252.1"/>
    <property type="molecule type" value="Genomic_DNA"/>
</dbReference>
<dbReference type="EMBL" id="BT069927">
    <property type="protein sequence ID" value="ACN36824.1"/>
    <property type="molecule type" value="mRNA"/>
</dbReference>
<reference evidence="2" key="2">
    <citation type="submission" date="2015-12" db="EMBL/GenBank/DDBJ databases">
        <title>Update maize B73 reference genome by single molecule sequencing technologies.</title>
        <authorList>
            <consortium name="Maize Genome Sequencing Project"/>
            <person name="Ware D."/>
        </authorList>
    </citation>
    <scope>NUCLEOTIDE SEQUENCE [LARGE SCALE GENOMIC DNA]</scope>
    <source>
        <tissue evidence="2">Seedling</tissue>
    </source>
</reference>
<organism evidence="1">
    <name type="scientific">Zea mays</name>
    <name type="common">Maize</name>
    <dbReference type="NCBI Taxonomy" id="4577"/>
    <lineage>
        <taxon>Eukaryota</taxon>
        <taxon>Viridiplantae</taxon>
        <taxon>Streptophyta</taxon>
        <taxon>Embryophyta</taxon>
        <taxon>Tracheophyta</taxon>
        <taxon>Spermatophyta</taxon>
        <taxon>Magnoliopsida</taxon>
        <taxon>Liliopsida</taxon>
        <taxon>Poales</taxon>
        <taxon>Poaceae</taxon>
        <taxon>PACMAD clade</taxon>
        <taxon>Panicoideae</taxon>
        <taxon>Andropogonodae</taxon>
        <taxon>Andropogoneae</taxon>
        <taxon>Tripsacinae</taxon>
        <taxon>Zea</taxon>
    </lineage>
</organism>
<sequence>MSRDFCAREAIICQRRKQERTQLSFFEAHITSFLFTSSDECKLPMHISPDVNLDRHQEANGGSEQEGVELELQRELGRELQDQCRRLSQQYNRTTLLLSMRCQMFMHIPVKLNRAIRSAYIQGMEIISKGRAIL</sequence>
<dbReference type="AlphaFoldDB" id="C0PNQ8"/>
<name>C0PNQ8_MAIZE</name>
<dbReference type="EMBL" id="CM007647">
    <property type="protein sequence ID" value="ONM10251.1"/>
    <property type="molecule type" value="Genomic_DNA"/>
</dbReference>
<evidence type="ECO:0000313" key="1">
    <source>
        <dbReference type="EMBL" id="ACN36824.1"/>
    </source>
</evidence>
<dbReference type="GO" id="GO:0016740">
    <property type="term" value="F:transferase activity"/>
    <property type="evidence" value="ECO:0007669"/>
    <property type="project" value="UniProtKB-KW"/>
</dbReference>
<protein>
    <submittedName>
        <fullName evidence="2">Histone acetyltransferase type B catalytic subunit</fullName>
    </submittedName>
</protein>
<keyword evidence="2" id="KW-0808">Transferase</keyword>
<dbReference type="EMBL" id="CM007647">
    <property type="protein sequence ID" value="ONM10254.1"/>
    <property type="molecule type" value="Genomic_DNA"/>
</dbReference>